<reference evidence="1" key="1">
    <citation type="submission" date="2022-07" db="EMBL/GenBank/DDBJ databases">
        <title>Complete genome sequence of Salinispirillum sp. LH10-3-1 capable of multiple carbohydrate inversion isolated from a soda lake.</title>
        <authorList>
            <person name="Liu J."/>
            <person name="Zhai Y."/>
            <person name="Zhang H."/>
            <person name="Yang H."/>
            <person name="Qu J."/>
            <person name="Li J."/>
        </authorList>
    </citation>
    <scope>NUCLEOTIDE SEQUENCE</scope>
    <source>
        <strain evidence="1">LH 10-3-1</strain>
    </source>
</reference>
<evidence type="ECO:0000313" key="1">
    <source>
        <dbReference type="EMBL" id="WLD59511.1"/>
    </source>
</evidence>
<evidence type="ECO:0008006" key="2">
    <source>
        <dbReference type="Google" id="ProtNLM"/>
    </source>
</evidence>
<dbReference type="RefSeq" id="WP_304996803.1">
    <property type="nucleotide sequence ID" value="NZ_CP101717.1"/>
</dbReference>
<organism evidence="1">
    <name type="scientific">Salinispirillum sp. LH 10-3-1</name>
    <dbReference type="NCBI Taxonomy" id="2952525"/>
    <lineage>
        <taxon>Bacteria</taxon>
        <taxon>Pseudomonadati</taxon>
        <taxon>Pseudomonadota</taxon>
        <taxon>Gammaproteobacteria</taxon>
        <taxon>Oceanospirillales</taxon>
        <taxon>Saccharospirillaceae</taxon>
        <taxon>Salinispirillum</taxon>
    </lineage>
</organism>
<dbReference type="EMBL" id="CP101717">
    <property type="protein sequence ID" value="WLD59511.1"/>
    <property type="molecule type" value="Genomic_DNA"/>
</dbReference>
<gene>
    <name evidence="1" type="ORF">NFC81_06955</name>
</gene>
<proteinExistence type="predicted"/>
<dbReference type="AlphaFoldDB" id="A0AB38YJP0"/>
<sequence length="131" mass="14871">MLRQHRVEIHLYGYLDGRHLPFVDVSRSAAVILANTDIPPGFTFIYAYPMSGQACILGDKDPLQVDCDDLAERLRVFRPPSYSEETYDKHLPDLLEQAEYLRQFPPTRLVYVGKGDLCDQALQAWLGALSS</sequence>
<accession>A0AB38YJP0</accession>
<protein>
    <recommendedName>
        <fullName evidence="2">DUF488 family protein</fullName>
    </recommendedName>
</protein>
<name>A0AB38YJP0_9GAMM</name>